<dbReference type="EMBL" id="BMMI01000004">
    <property type="protein sequence ID" value="GGL65462.1"/>
    <property type="molecule type" value="Genomic_DNA"/>
</dbReference>
<comment type="caution">
    <text evidence="2">The sequence shown here is derived from an EMBL/GenBank/DDBJ whole genome shotgun (WGS) entry which is preliminary data.</text>
</comment>
<evidence type="ECO:0000256" key="1">
    <source>
        <dbReference type="SAM" id="MobiDB-lite"/>
    </source>
</evidence>
<proteinExistence type="predicted"/>
<evidence type="ECO:0008006" key="4">
    <source>
        <dbReference type="Google" id="ProtNLM"/>
    </source>
</evidence>
<accession>A0ABQ2FY56</accession>
<evidence type="ECO:0000313" key="3">
    <source>
        <dbReference type="Proteomes" id="UP000648663"/>
    </source>
</evidence>
<dbReference type="InterPro" id="IPR036388">
    <property type="entry name" value="WH-like_DNA-bd_sf"/>
</dbReference>
<reference evidence="3" key="1">
    <citation type="journal article" date="2019" name="Int. J. Syst. Evol. Microbiol.">
        <title>The Global Catalogue of Microorganisms (GCM) 10K type strain sequencing project: providing services to taxonomists for standard genome sequencing and annotation.</title>
        <authorList>
            <consortium name="The Broad Institute Genomics Platform"/>
            <consortium name="The Broad Institute Genome Sequencing Center for Infectious Disease"/>
            <person name="Wu L."/>
            <person name="Ma J."/>
        </authorList>
    </citation>
    <scope>NUCLEOTIDE SEQUENCE [LARGE SCALE GENOMIC DNA]</scope>
    <source>
        <strain evidence="3">CGMCC 4.5581</strain>
    </source>
</reference>
<protein>
    <recommendedName>
        <fullName evidence="4">HTH marR-type domain-containing protein</fullName>
    </recommendedName>
</protein>
<sequence>MTIRTDAAADVGTPAARPHQPSVHPAADRPPVADTERATPWPHARPDHPVQLLTHHALMLLAAAQRPDARIRELADAVGVTPRTAVNLLQDLERSGCLHRVRRGRRNHYTVHLDCPVVDPGSGMRTVRAFLTAFGRAGEDGGDRGW</sequence>
<evidence type="ECO:0000313" key="2">
    <source>
        <dbReference type="EMBL" id="GGL65462.1"/>
    </source>
</evidence>
<organism evidence="2 3">
    <name type="scientific">Modestobacter marinus</name>
    <dbReference type="NCBI Taxonomy" id="477641"/>
    <lineage>
        <taxon>Bacteria</taxon>
        <taxon>Bacillati</taxon>
        <taxon>Actinomycetota</taxon>
        <taxon>Actinomycetes</taxon>
        <taxon>Geodermatophilales</taxon>
        <taxon>Geodermatophilaceae</taxon>
        <taxon>Modestobacter</taxon>
    </lineage>
</organism>
<dbReference type="InterPro" id="IPR036390">
    <property type="entry name" value="WH_DNA-bd_sf"/>
</dbReference>
<dbReference type="SUPFAM" id="SSF46785">
    <property type="entry name" value="Winged helix' DNA-binding domain"/>
    <property type="match status" value="1"/>
</dbReference>
<name>A0ABQ2FY56_9ACTN</name>
<dbReference type="Gene3D" id="1.10.10.10">
    <property type="entry name" value="Winged helix-like DNA-binding domain superfamily/Winged helix DNA-binding domain"/>
    <property type="match status" value="1"/>
</dbReference>
<keyword evidence="3" id="KW-1185">Reference proteome</keyword>
<dbReference type="Proteomes" id="UP000648663">
    <property type="component" value="Unassembled WGS sequence"/>
</dbReference>
<gene>
    <name evidence="2" type="ORF">GCM10011589_22010</name>
</gene>
<feature type="region of interest" description="Disordered" evidence="1">
    <location>
        <begin position="1"/>
        <end position="45"/>
    </location>
</feature>